<dbReference type="GO" id="GO:0016740">
    <property type="term" value="F:transferase activity"/>
    <property type="evidence" value="ECO:0007669"/>
    <property type="project" value="UniProtKB-KW"/>
</dbReference>
<dbReference type="PANTHER" id="PTHR43757:SF2">
    <property type="entry name" value="AMINOMETHYLTRANSFERASE, MITOCHONDRIAL"/>
    <property type="match status" value="1"/>
</dbReference>
<evidence type="ECO:0000313" key="3">
    <source>
        <dbReference type="EMBL" id="THG30094.1"/>
    </source>
</evidence>
<dbReference type="Proteomes" id="UP000309133">
    <property type="component" value="Unassembled WGS sequence"/>
</dbReference>
<gene>
    <name evidence="3" type="ORF">E6C64_15780</name>
</gene>
<dbReference type="EMBL" id="SSSM01000005">
    <property type="protein sequence ID" value="THG30094.1"/>
    <property type="molecule type" value="Genomic_DNA"/>
</dbReference>
<evidence type="ECO:0000313" key="4">
    <source>
        <dbReference type="Proteomes" id="UP000309133"/>
    </source>
</evidence>
<dbReference type="OrthoDB" id="2055370at2"/>
<comment type="caution">
    <text evidence="3">The sequence shown here is derived from an EMBL/GenBank/DDBJ whole genome shotgun (WGS) entry which is preliminary data.</text>
</comment>
<keyword evidence="4" id="KW-1185">Reference proteome</keyword>
<dbReference type="Pfam" id="PF01571">
    <property type="entry name" value="GCV_T"/>
    <property type="match status" value="1"/>
</dbReference>
<dbReference type="InterPro" id="IPR027266">
    <property type="entry name" value="TrmE/GcvT-like"/>
</dbReference>
<proteinExistence type="predicted"/>
<dbReference type="InterPro" id="IPR006222">
    <property type="entry name" value="GCVT_N"/>
</dbReference>
<sequence>MSDATPFGPTLEDRIQAAGSPVQLLRGPGQLGPYVFPGIAAEFTNWRDEVRAWKDSVALLEQSYHMSELQLRGKDVIPFLSEIAVNRFDPFRVGRAKQVVLASPDGFLIGDAILFHEDDDFFRIVGAPFAHDWVQYRANESDYDVTAELNHNWSVVEAPRDVFRFQIQGPFALELVRELVEGTLPDVGFFSIADVTIAGKSVRALRHGMAGTPGFEIYGPWDDQQAVRAAFAEAGAKYGLRTVGASAYATTAQESGWLPLPLPAIYHGEELKSYRQATSAFSLESMGSLGGSLLSDRIEDYYVDPIEAGYGRLVDWDRSFVGRDALREKADNQKREKVTLVWNDEDVAATIQSSLFDSQHPAQFIALPSPMYATWAADAVQSGGQTIGFSQYMSFSANAGHILSHGILDRELATPGTELTLMWGEPDSRRDNVGRNELREIRVTVAPTPYFDKVIKRAAQVPASV</sequence>
<accession>A0A4S4FJK8</accession>
<feature type="binding site" evidence="1">
    <location>
        <position position="216"/>
    </location>
    <ligand>
        <name>substrate</name>
    </ligand>
</feature>
<evidence type="ECO:0000259" key="2">
    <source>
        <dbReference type="Pfam" id="PF01571"/>
    </source>
</evidence>
<evidence type="ECO:0000256" key="1">
    <source>
        <dbReference type="PIRSR" id="PIRSR006487-1"/>
    </source>
</evidence>
<keyword evidence="3" id="KW-0808">Transferase</keyword>
<feature type="domain" description="GCVT N-terminal" evidence="2">
    <location>
        <begin position="42"/>
        <end position="257"/>
    </location>
</feature>
<name>A0A4S4FJK8_9MICO</name>
<organism evidence="3 4">
    <name type="scientific">Naasia lichenicola</name>
    <dbReference type="NCBI Taxonomy" id="2565933"/>
    <lineage>
        <taxon>Bacteria</taxon>
        <taxon>Bacillati</taxon>
        <taxon>Actinomycetota</taxon>
        <taxon>Actinomycetes</taxon>
        <taxon>Micrococcales</taxon>
        <taxon>Microbacteriaceae</taxon>
        <taxon>Naasia</taxon>
    </lineage>
</organism>
<protein>
    <submittedName>
        <fullName evidence="3">Aminomethyl transferase family protein</fullName>
    </submittedName>
</protein>
<dbReference type="PANTHER" id="PTHR43757">
    <property type="entry name" value="AMINOMETHYLTRANSFERASE"/>
    <property type="match status" value="1"/>
</dbReference>
<dbReference type="AlphaFoldDB" id="A0A4S4FJK8"/>
<dbReference type="SUPFAM" id="SSF103025">
    <property type="entry name" value="Folate-binding domain"/>
    <property type="match status" value="1"/>
</dbReference>
<dbReference type="RefSeq" id="WP_136428504.1">
    <property type="nucleotide sequence ID" value="NZ_SSSM01000005.1"/>
</dbReference>
<dbReference type="Gene3D" id="3.30.1360.120">
    <property type="entry name" value="Probable tRNA modification gtpase trme, domain 1"/>
    <property type="match status" value="1"/>
</dbReference>
<reference evidence="3 4" key="1">
    <citation type="submission" date="2019-04" db="EMBL/GenBank/DDBJ databases">
        <authorList>
            <person name="Jiang L."/>
        </authorList>
    </citation>
    <scope>NUCLEOTIDE SEQUENCE [LARGE SCALE GENOMIC DNA]</scope>
    <source>
        <strain evidence="3 4">YIM 131853</strain>
    </source>
</reference>
<dbReference type="InterPro" id="IPR028896">
    <property type="entry name" value="GcvT/YgfZ/DmdA"/>
</dbReference>